<comment type="caution">
    <text evidence="1">The sequence shown here is derived from an EMBL/GenBank/DDBJ whole genome shotgun (WGS) entry which is preliminary data.</text>
</comment>
<evidence type="ECO:0000313" key="2">
    <source>
        <dbReference type="Proteomes" id="UP000289437"/>
    </source>
</evidence>
<organism evidence="1 2">
    <name type="scientific">Granulicella sibirica</name>
    <dbReference type="NCBI Taxonomy" id="2479048"/>
    <lineage>
        <taxon>Bacteria</taxon>
        <taxon>Pseudomonadati</taxon>
        <taxon>Acidobacteriota</taxon>
        <taxon>Terriglobia</taxon>
        <taxon>Terriglobales</taxon>
        <taxon>Acidobacteriaceae</taxon>
        <taxon>Granulicella</taxon>
    </lineage>
</organism>
<proteinExistence type="predicted"/>
<dbReference type="AlphaFoldDB" id="A0A4Q0T564"/>
<reference evidence="1 2" key="1">
    <citation type="submission" date="2018-11" db="EMBL/GenBank/DDBJ databases">
        <authorList>
            <person name="Mardanov A.V."/>
            <person name="Ravin N.V."/>
            <person name="Dedysh S.N."/>
        </authorList>
    </citation>
    <scope>NUCLEOTIDE SEQUENCE [LARGE SCALE GENOMIC DNA]</scope>
    <source>
        <strain evidence="1 2">AF10</strain>
    </source>
</reference>
<reference evidence="2" key="2">
    <citation type="submission" date="2019-02" db="EMBL/GenBank/DDBJ databases">
        <title>Granulicella sibirica sp. nov., a psychrotolerant acidobacterium isolated from an organic soil layer in forested tundra, West Siberia.</title>
        <authorList>
            <person name="Oshkin I.Y."/>
            <person name="Kulichevskaya I.S."/>
            <person name="Rijpstra W.I.C."/>
            <person name="Sinninghe Damste J.S."/>
            <person name="Rakitin A.L."/>
            <person name="Ravin N.V."/>
            <person name="Dedysh S.N."/>
        </authorList>
    </citation>
    <scope>NUCLEOTIDE SEQUENCE [LARGE SCALE GENOMIC DNA]</scope>
    <source>
        <strain evidence="2">AF10</strain>
    </source>
</reference>
<name>A0A4Q0T564_9BACT</name>
<accession>A0A4Q0T564</accession>
<gene>
    <name evidence="1" type="ORF">GRAN_0459</name>
</gene>
<protein>
    <submittedName>
        <fullName evidence="1">Uncharacterized protein</fullName>
    </submittedName>
</protein>
<sequence length="177" mass="20101">MDYSSALGPIDPQVMVPDGSGYIPALGYLDKVDEITKKANLSPADVVFLKSLDLAKLALYEQARDLSIDLLKNWLVQYKFKDWNVHRTHGVGSPVTAEEKSQRAEEIAAALSNHKKWFSHGRALNISKLKELRLEIDDYSSDQKLRDAIRGYNDMLSAYTDRMGRQFHLHSCFKEVT</sequence>
<evidence type="ECO:0000313" key="1">
    <source>
        <dbReference type="EMBL" id="RXH57149.1"/>
    </source>
</evidence>
<keyword evidence="2" id="KW-1185">Reference proteome</keyword>
<dbReference type="EMBL" id="RDSM01000001">
    <property type="protein sequence ID" value="RXH57149.1"/>
    <property type="molecule type" value="Genomic_DNA"/>
</dbReference>
<dbReference type="Proteomes" id="UP000289437">
    <property type="component" value="Unassembled WGS sequence"/>
</dbReference>